<comment type="caution">
    <text evidence="6">The sequence shown here is derived from an EMBL/GenBank/DDBJ whole genome shotgun (WGS) entry which is preliminary data.</text>
</comment>
<dbReference type="EC" id="1.14.13.227" evidence="1"/>
<keyword evidence="7" id="KW-1185">Reference proteome</keyword>
<protein>
    <recommendedName>
        <fullName evidence="1">propane 2-monooxygenase</fullName>
        <ecNumber evidence="1">1.14.13.227</ecNumber>
    </recommendedName>
</protein>
<evidence type="ECO:0000256" key="4">
    <source>
        <dbReference type="ARBA" id="ARBA00048941"/>
    </source>
</evidence>
<evidence type="ECO:0000256" key="1">
    <source>
        <dbReference type="ARBA" id="ARBA00012710"/>
    </source>
</evidence>
<dbReference type="Gene3D" id="1.10.620.20">
    <property type="entry name" value="Ribonucleotide Reductase, subunit A"/>
    <property type="match status" value="1"/>
</dbReference>
<dbReference type="AlphaFoldDB" id="A0A9X3NB26"/>
<dbReference type="Pfam" id="PF02332">
    <property type="entry name" value="Phenol_Hydrox"/>
    <property type="match status" value="1"/>
</dbReference>
<dbReference type="InterPro" id="IPR012348">
    <property type="entry name" value="RNR-like"/>
</dbReference>
<organism evidence="6 7">
    <name type="scientific">Solirubrobacter phytolaccae</name>
    <dbReference type="NCBI Taxonomy" id="1404360"/>
    <lineage>
        <taxon>Bacteria</taxon>
        <taxon>Bacillati</taxon>
        <taxon>Actinomycetota</taxon>
        <taxon>Thermoleophilia</taxon>
        <taxon>Solirubrobacterales</taxon>
        <taxon>Solirubrobacteraceae</taxon>
        <taxon>Solirubrobacter</taxon>
    </lineage>
</organism>
<evidence type="ECO:0000256" key="5">
    <source>
        <dbReference type="SAM" id="MobiDB-lite"/>
    </source>
</evidence>
<dbReference type="InterPro" id="IPR003430">
    <property type="entry name" value="Phenol_Hydrox"/>
</dbReference>
<dbReference type="EMBL" id="JAPDDP010000004">
    <property type="protein sequence ID" value="MDA0179412.1"/>
    <property type="molecule type" value="Genomic_DNA"/>
</dbReference>
<evidence type="ECO:0000313" key="6">
    <source>
        <dbReference type="EMBL" id="MDA0179412.1"/>
    </source>
</evidence>
<feature type="region of interest" description="Disordered" evidence="5">
    <location>
        <begin position="527"/>
        <end position="548"/>
    </location>
</feature>
<dbReference type="Proteomes" id="UP001147653">
    <property type="component" value="Unassembled WGS sequence"/>
</dbReference>
<name>A0A9X3NB26_9ACTN</name>
<dbReference type="InterPro" id="IPR009078">
    <property type="entry name" value="Ferritin-like_SF"/>
</dbReference>
<gene>
    <name evidence="6" type="ORF">OJ997_03820</name>
</gene>
<dbReference type="RefSeq" id="WP_270023685.1">
    <property type="nucleotide sequence ID" value="NZ_JAPDDP010000004.1"/>
</dbReference>
<evidence type="ECO:0000313" key="7">
    <source>
        <dbReference type="Proteomes" id="UP001147653"/>
    </source>
</evidence>
<sequence>MSRASITKAHQKIQELSWEPTFVEPVDKYPTDYTFEKAPKKDPLKQVLRSYFPMEEEKDNRVFGAMDGAIRGNMFRQVQERWMEWQKLFLSIIPFPEISAARAMPLAINAVPNPEVHNGLAIQMIDEVRHSTIQMNLKRLYMNHYIDPAGFDLTEKGFANCYAGTIGRQFGEGFITGDAITAANVYLTIVAETAFTNVLFVAMPGEAAANGDYLLPTVFHSVQSDESRHISNGYSIILMALADERNRQLLERDLRYAWWNNHAVVDAAIGTFIEYGTKDRRLDRESYAEAWRRWIYDDYYRSYLVPLEKYGLTIPHDLVEESWNRIWNKGYIHEVAQFFATGWFANYWRIDGMDDKDFEWFEHKYPGWYDKYGRWWEKYTELSKKNGHKPIAFEAEANYQYPHRCWTCMVPCLIREDTVMDEVDGQVRTYCSETCHWTDKVAFRPEYEGRPTPSMGKLSGQREWETLHHGKDLGDIMQDLGYVRDDGHTLIPQPHLNLDPKKMWTLDEVKGITLNSPNVLLNEMSPEEREQHMAEYKRGGPAGRPAAA</sequence>
<evidence type="ECO:0000256" key="3">
    <source>
        <dbReference type="ARBA" id="ARBA00023033"/>
    </source>
</evidence>
<evidence type="ECO:0000256" key="2">
    <source>
        <dbReference type="ARBA" id="ARBA00023002"/>
    </source>
</evidence>
<dbReference type="GO" id="GO:0004497">
    <property type="term" value="F:monooxygenase activity"/>
    <property type="evidence" value="ECO:0007669"/>
    <property type="project" value="UniProtKB-KW"/>
</dbReference>
<comment type="catalytic activity">
    <reaction evidence="4">
        <text>propane + NADH + O2 + H(+) = propan-2-ol + NAD(+) + H2O</text>
        <dbReference type="Rhea" id="RHEA:49992"/>
        <dbReference type="ChEBI" id="CHEBI:15377"/>
        <dbReference type="ChEBI" id="CHEBI:15378"/>
        <dbReference type="ChEBI" id="CHEBI:15379"/>
        <dbReference type="ChEBI" id="CHEBI:17824"/>
        <dbReference type="ChEBI" id="CHEBI:32879"/>
        <dbReference type="ChEBI" id="CHEBI:57540"/>
        <dbReference type="ChEBI" id="CHEBI:57945"/>
        <dbReference type="EC" id="1.14.13.227"/>
    </reaction>
</comment>
<accession>A0A9X3NB26</accession>
<keyword evidence="3" id="KW-0503">Monooxygenase</keyword>
<keyword evidence="2" id="KW-0560">Oxidoreductase</keyword>
<feature type="compositionally biased region" description="Basic and acidic residues" evidence="5">
    <location>
        <begin position="527"/>
        <end position="538"/>
    </location>
</feature>
<reference evidence="6" key="1">
    <citation type="submission" date="2022-10" db="EMBL/GenBank/DDBJ databases">
        <title>The WGS of Solirubrobacter phytolaccae KCTC 29190.</title>
        <authorList>
            <person name="Jiang Z."/>
        </authorList>
    </citation>
    <scope>NUCLEOTIDE SEQUENCE</scope>
    <source>
        <strain evidence="6">KCTC 29190</strain>
    </source>
</reference>
<proteinExistence type="predicted"/>
<dbReference type="SUPFAM" id="SSF47240">
    <property type="entry name" value="Ferritin-like"/>
    <property type="match status" value="1"/>
</dbReference>